<evidence type="ECO:0000313" key="3">
    <source>
        <dbReference type="EMBL" id="RUO68081.1"/>
    </source>
</evidence>
<feature type="transmembrane region" description="Helical" evidence="1">
    <location>
        <begin position="258"/>
        <end position="276"/>
    </location>
</feature>
<feature type="transmembrane region" description="Helical" evidence="1">
    <location>
        <begin position="38"/>
        <end position="57"/>
    </location>
</feature>
<feature type="transmembrane region" description="Helical" evidence="1">
    <location>
        <begin position="69"/>
        <end position="91"/>
    </location>
</feature>
<organism evidence="3 4">
    <name type="scientific">Idiomarina piscisalsi</name>
    <dbReference type="NCBI Taxonomy" id="1096243"/>
    <lineage>
        <taxon>Bacteria</taxon>
        <taxon>Pseudomonadati</taxon>
        <taxon>Pseudomonadota</taxon>
        <taxon>Gammaproteobacteria</taxon>
        <taxon>Alteromonadales</taxon>
        <taxon>Idiomarinaceae</taxon>
        <taxon>Idiomarina</taxon>
    </lineage>
</organism>
<feature type="domain" description="EamA" evidence="2">
    <location>
        <begin position="27"/>
        <end position="137"/>
    </location>
</feature>
<name>A0A432YXQ6_9GAMM</name>
<dbReference type="EMBL" id="PIQA01000001">
    <property type="protein sequence ID" value="RUO68081.1"/>
    <property type="molecule type" value="Genomic_DNA"/>
</dbReference>
<feature type="transmembrane region" description="Helical" evidence="1">
    <location>
        <begin position="97"/>
        <end position="114"/>
    </location>
</feature>
<evidence type="ECO:0000256" key="1">
    <source>
        <dbReference type="SAM" id="Phobius"/>
    </source>
</evidence>
<feature type="transmembrane region" description="Helical" evidence="1">
    <location>
        <begin position="235"/>
        <end position="252"/>
    </location>
</feature>
<keyword evidence="1" id="KW-0472">Membrane</keyword>
<keyword evidence="1" id="KW-1133">Transmembrane helix</keyword>
<evidence type="ECO:0000313" key="4">
    <source>
        <dbReference type="Proteomes" id="UP000288361"/>
    </source>
</evidence>
<dbReference type="SUPFAM" id="SSF103481">
    <property type="entry name" value="Multidrug resistance efflux transporter EmrE"/>
    <property type="match status" value="2"/>
</dbReference>
<dbReference type="InterPro" id="IPR037185">
    <property type="entry name" value="EmrE-like"/>
</dbReference>
<comment type="caution">
    <text evidence="3">The sequence shown here is derived from an EMBL/GenBank/DDBJ whole genome shotgun (WGS) entry which is preliminary data.</text>
</comment>
<keyword evidence="1" id="KW-0812">Transmembrane</keyword>
<dbReference type="RefSeq" id="WP_126751700.1">
    <property type="nucleotide sequence ID" value="NZ_JBHUMT010000016.1"/>
</dbReference>
<feature type="transmembrane region" description="Helical" evidence="1">
    <location>
        <begin position="202"/>
        <end position="223"/>
    </location>
</feature>
<evidence type="ECO:0000259" key="2">
    <source>
        <dbReference type="Pfam" id="PF00892"/>
    </source>
</evidence>
<dbReference type="GO" id="GO:0016020">
    <property type="term" value="C:membrane"/>
    <property type="evidence" value="ECO:0007669"/>
    <property type="project" value="InterPro"/>
</dbReference>
<feature type="domain" description="EamA" evidence="2">
    <location>
        <begin position="146"/>
        <end position="273"/>
    </location>
</feature>
<gene>
    <name evidence="3" type="ORF">CWI73_04345</name>
</gene>
<reference evidence="3 4" key="1">
    <citation type="journal article" date="2011" name="Front. Microbiol.">
        <title>Genomic signatures of strain selection and enhancement in Bacillus atrophaeus var. globigii, a historical biowarfare simulant.</title>
        <authorList>
            <person name="Gibbons H.S."/>
            <person name="Broomall S.M."/>
            <person name="McNew L.A."/>
            <person name="Daligault H."/>
            <person name="Chapman C."/>
            <person name="Bruce D."/>
            <person name="Karavis M."/>
            <person name="Krepps M."/>
            <person name="McGregor P.A."/>
            <person name="Hong C."/>
            <person name="Park K.H."/>
            <person name="Akmal A."/>
            <person name="Feldman A."/>
            <person name="Lin J.S."/>
            <person name="Chang W.E."/>
            <person name="Higgs B.W."/>
            <person name="Demirev P."/>
            <person name="Lindquist J."/>
            <person name="Liem A."/>
            <person name="Fochler E."/>
            <person name="Read T.D."/>
            <person name="Tapia R."/>
            <person name="Johnson S."/>
            <person name="Bishop-Lilly K.A."/>
            <person name="Detter C."/>
            <person name="Han C."/>
            <person name="Sozhamannan S."/>
            <person name="Rosenzweig C.N."/>
            <person name="Skowronski E.W."/>
        </authorList>
    </citation>
    <scope>NUCLEOTIDE SEQUENCE [LARGE SCALE GENOMIC DNA]</scope>
    <source>
        <strain evidence="3 4">TPS4-2</strain>
    </source>
</reference>
<feature type="transmembrane region" description="Helical" evidence="1">
    <location>
        <begin position="144"/>
        <end position="163"/>
    </location>
</feature>
<proteinExistence type="predicted"/>
<feature type="transmembrane region" description="Helical" evidence="1">
    <location>
        <begin position="121"/>
        <end position="138"/>
    </location>
</feature>
<dbReference type="AlphaFoldDB" id="A0A432YXQ6"/>
<accession>A0A432YXQ6</accession>
<protein>
    <submittedName>
        <fullName evidence="3">EamA family transporter</fullName>
    </submittedName>
</protein>
<dbReference type="PANTHER" id="PTHR22911:SF103">
    <property type="entry name" value="BLR2811 PROTEIN"/>
    <property type="match status" value="1"/>
</dbReference>
<dbReference type="InterPro" id="IPR000620">
    <property type="entry name" value="EamA_dom"/>
</dbReference>
<dbReference type="PANTHER" id="PTHR22911">
    <property type="entry name" value="ACYL-MALONYL CONDENSING ENZYME-RELATED"/>
    <property type="match status" value="1"/>
</dbReference>
<feature type="transmembrane region" description="Helical" evidence="1">
    <location>
        <begin position="175"/>
        <end position="196"/>
    </location>
</feature>
<dbReference type="Proteomes" id="UP000288361">
    <property type="component" value="Unassembled WGS sequence"/>
</dbReference>
<dbReference type="Pfam" id="PF00892">
    <property type="entry name" value="EamA"/>
    <property type="match status" value="2"/>
</dbReference>
<sequence>MDRSLILAVLLLVLGNNVVILSDSLIKLLDGFEAPFQFVLFRQLSATLLLLPVILYFRRPLLPKNLRWHATRAHIFLIGTVFMVVSLTTLPLATANAIFYAAPLITVVFARLLFKERVTIISLVTAALGMVGVMVILNPTGANIFALAALVVATTLALNNLLIKKLPTQHGIIDTLYLTNLLGIPTALILALIEFAPFDWNVLLIAVGSSLFSMIYAATCVYAYRAADSNKVTSAEYTGLLGAVFFGVVFFAEQPDMRFYIGSMLIVVPLTVLTTMNSRSKTPGKEV</sequence>